<dbReference type="InterPro" id="IPR025477">
    <property type="entry name" value="DUF4327"/>
</dbReference>
<protein>
    <submittedName>
        <fullName evidence="1">DUF4327 family protein</fullName>
    </submittedName>
</protein>
<dbReference type="Proteomes" id="UP001526426">
    <property type="component" value="Unassembled WGS sequence"/>
</dbReference>
<dbReference type="EMBL" id="JAIHOM010000015">
    <property type="protein sequence ID" value="MCW6035540.1"/>
    <property type="molecule type" value="Genomic_DNA"/>
</dbReference>
<comment type="caution">
    <text evidence="1">The sequence shown here is derived from an EMBL/GenBank/DDBJ whole genome shotgun (WGS) entry which is preliminary data.</text>
</comment>
<proteinExistence type="predicted"/>
<accession>A0ABT3L209</accession>
<sequence length="83" mass="9729">MTVNTLPLVPQTAPIRYSIDLLQEEARQLVDQGYVSRQQPIYVLCQYIPAREWVGVEYELEQCDYLLRDRIGDLIGAEKWEND</sequence>
<organism evidence="1 2">
    <name type="scientific">Spirulina subsalsa FACHB-351</name>
    <dbReference type="NCBI Taxonomy" id="234711"/>
    <lineage>
        <taxon>Bacteria</taxon>
        <taxon>Bacillati</taxon>
        <taxon>Cyanobacteriota</taxon>
        <taxon>Cyanophyceae</taxon>
        <taxon>Spirulinales</taxon>
        <taxon>Spirulinaceae</taxon>
        <taxon>Spirulina</taxon>
    </lineage>
</organism>
<evidence type="ECO:0000313" key="2">
    <source>
        <dbReference type="Proteomes" id="UP001526426"/>
    </source>
</evidence>
<reference evidence="1 2" key="1">
    <citation type="submission" date="2021-08" db="EMBL/GenBank/DDBJ databases">
        <title>Draft genome sequence of Spirulina subsalsa with high tolerance to salinity and hype-accumulation of phycocyanin.</title>
        <authorList>
            <person name="Pei H."/>
            <person name="Jiang L."/>
        </authorList>
    </citation>
    <scope>NUCLEOTIDE SEQUENCE [LARGE SCALE GENOMIC DNA]</scope>
    <source>
        <strain evidence="1 2">FACHB-351</strain>
    </source>
</reference>
<keyword evidence="2" id="KW-1185">Reference proteome</keyword>
<name>A0ABT3L209_9CYAN</name>
<gene>
    <name evidence="1" type="ORF">K4A83_04525</name>
</gene>
<dbReference type="RefSeq" id="WP_017306850.1">
    <property type="nucleotide sequence ID" value="NZ_JAIHOM010000015.1"/>
</dbReference>
<dbReference type="Pfam" id="PF14217">
    <property type="entry name" value="DUF4327"/>
    <property type="match status" value="1"/>
</dbReference>
<evidence type="ECO:0000313" key="1">
    <source>
        <dbReference type="EMBL" id="MCW6035540.1"/>
    </source>
</evidence>